<comment type="caution">
    <text evidence="2">The sequence shown here is derived from an EMBL/GenBank/DDBJ whole genome shotgun (WGS) entry which is preliminary data.</text>
</comment>
<dbReference type="InterPro" id="IPR047715">
    <property type="entry name" value="EboA_dom"/>
</dbReference>
<feature type="compositionally biased region" description="Basic and acidic residues" evidence="1">
    <location>
        <begin position="243"/>
        <end position="260"/>
    </location>
</feature>
<proteinExistence type="predicted"/>
<dbReference type="NCBIfam" id="NF035938">
    <property type="entry name" value="EboA_domain"/>
    <property type="match status" value="1"/>
</dbReference>
<dbReference type="Proteomes" id="UP000095042">
    <property type="component" value="Unassembled WGS sequence"/>
</dbReference>
<dbReference type="EMBL" id="LPWD01000420">
    <property type="protein sequence ID" value="ODS02035.1"/>
    <property type="molecule type" value="Genomic_DNA"/>
</dbReference>
<dbReference type="OrthoDB" id="325673at2"/>
<reference evidence="2 3" key="1">
    <citation type="journal article" date="2016" name="Environ. Microbiol.">
        <title>New Methyloceanibacter diversity from North Sea sediments includes methanotroph containing solely the soluble methane monooxygenase.</title>
        <authorList>
            <person name="Vekeman B."/>
            <person name="Kerckhof F.M."/>
            <person name="Cremers G."/>
            <person name="de Vos P."/>
            <person name="Vandamme P."/>
            <person name="Boon N."/>
            <person name="Op den Camp H.J."/>
            <person name="Heylen K."/>
        </authorList>
    </citation>
    <scope>NUCLEOTIDE SEQUENCE [LARGE SCALE GENOMIC DNA]</scope>
    <source>
        <strain evidence="2 3">R-67177</strain>
    </source>
</reference>
<name>A0A1E3W880_9HYPH</name>
<gene>
    <name evidence="2" type="ORF">AUC71_02690</name>
</gene>
<feature type="region of interest" description="Disordered" evidence="1">
    <location>
        <begin position="225"/>
        <end position="285"/>
    </location>
</feature>
<evidence type="ECO:0000256" key="1">
    <source>
        <dbReference type="SAM" id="MobiDB-lite"/>
    </source>
</evidence>
<organism evidence="2 3">
    <name type="scientific">Methyloceanibacter marginalis</name>
    <dbReference type="NCBI Taxonomy" id="1774971"/>
    <lineage>
        <taxon>Bacteria</taxon>
        <taxon>Pseudomonadati</taxon>
        <taxon>Pseudomonadota</taxon>
        <taxon>Alphaproteobacteria</taxon>
        <taxon>Hyphomicrobiales</taxon>
        <taxon>Hyphomicrobiaceae</taxon>
        <taxon>Methyloceanibacter</taxon>
    </lineage>
</organism>
<dbReference type="RefSeq" id="WP_083238425.1">
    <property type="nucleotide sequence ID" value="NZ_LPWD01000420.1"/>
</dbReference>
<evidence type="ECO:0000313" key="3">
    <source>
        <dbReference type="Proteomes" id="UP000095042"/>
    </source>
</evidence>
<dbReference type="AlphaFoldDB" id="A0A1E3W880"/>
<protein>
    <submittedName>
        <fullName evidence="2">Uncharacterized protein</fullName>
    </submittedName>
</protein>
<accession>A0A1E3W880</accession>
<evidence type="ECO:0000313" key="2">
    <source>
        <dbReference type="EMBL" id="ODS02035.1"/>
    </source>
</evidence>
<sequence>MTADLDETADRIALLSTWLAPRLTTEQMAWLEDQVTRIRNATGGPALPMAIGLAPRRLGKADLTLDEREMQAAAARRPGLDPTGWSADQTARILFVLASFDGDKDAFAEKLRRLLAQGEVSEHIALLRGLPLYPSAARLVPIATEGLRSNVQPVFEAVAHASPFPRETFSKDQWNQMVLKALFVGSRLAPIQGLDERRNPELAEMLIDYAHERWRRDAMCRRNSGAASAPLRGAGSGRLGQSAERRQRGRENGGRPRPLAERSACGPGCFERRAGSCRRDRRRPSRLAGTRSLRRFFEGEE</sequence>
<keyword evidence="3" id="KW-1185">Reference proteome</keyword>